<dbReference type="RefSeq" id="WP_069910965.1">
    <property type="nucleotide sequence ID" value="NZ_LAJE02000257.1"/>
</dbReference>
<sequence>MTPQTPAQERFRSLVTMTKSVAREHLIKEADYVNTKWFEYRYTDPYSATILFGRHYNAALRRFVEKYINIDFGPHVRGVDIPATAPSREFTQLWVARQHADEVQLPYDQYISHCLEFAVGRSGRKVAAPRPNQLRPTHKSDIAWKFKFAEKFDDYEVTFTSRLSSFQQLRVENYHSLPAQRGQFEHMKQIAAMGRQSWLRTAEHWSVELRLLPLRAFRTELSIDQMRGIVVDARRVKGGLTSTATALSKSSVALWQSCFGVPGAQRECAPCCGCPQAEACGKMAELVIKAVARDTGTEDPILEAKRAAGRARTRKSRQKAKAAGALSITAGAQEL</sequence>
<proteinExistence type="predicted"/>
<reference evidence="2 3" key="1">
    <citation type="journal article" date="2015" name="Genome Announc.">
        <title>Genome Assemblies of Three Soil-Associated Devosia species: D. insulae, D. limi, and D. soli.</title>
        <authorList>
            <person name="Hassan Y.I."/>
            <person name="Lepp D."/>
            <person name="Zhou T."/>
        </authorList>
    </citation>
    <scope>NUCLEOTIDE SEQUENCE [LARGE SCALE GENOMIC DNA]</scope>
    <source>
        <strain evidence="2 3">DS-56</strain>
    </source>
</reference>
<name>A0A1E5XMI1_9HYPH</name>
<feature type="compositionally biased region" description="Basic residues" evidence="1">
    <location>
        <begin position="307"/>
        <end position="320"/>
    </location>
</feature>
<dbReference type="OrthoDB" id="7849912at2"/>
<keyword evidence="3" id="KW-1185">Reference proteome</keyword>
<evidence type="ECO:0000256" key="1">
    <source>
        <dbReference type="SAM" id="MobiDB-lite"/>
    </source>
</evidence>
<feature type="region of interest" description="Disordered" evidence="1">
    <location>
        <begin position="306"/>
        <end position="335"/>
    </location>
</feature>
<comment type="caution">
    <text evidence="2">The sequence shown here is derived from an EMBL/GenBank/DDBJ whole genome shotgun (WGS) entry which is preliminary data.</text>
</comment>
<evidence type="ECO:0000313" key="3">
    <source>
        <dbReference type="Proteomes" id="UP000095463"/>
    </source>
</evidence>
<dbReference type="EMBL" id="LAJE02000257">
    <property type="protein sequence ID" value="OEO29779.1"/>
    <property type="molecule type" value="Genomic_DNA"/>
</dbReference>
<gene>
    <name evidence="2" type="ORF">VW23_001655</name>
</gene>
<accession>A0A1E5XMI1</accession>
<dbReference type="AlphaFoldDB" id="A0A1E5XMI1"/>
<organism evidence="2 3">
    <name type="scientific">Devosia insulae DS-56</name>
    <dbReference type="NCBI Taxonomy" id="1116389"/>
    <lineage>
        <taxon>Bacteria</taxon>
        <taxon>Pseudomonadati</taxon>
        <taxon>Pseudomonadota</taxon>
        <taxon>Alphaproteobacteria</taxon>
        <taxon>Hyphomicrobiales</taxon>
        <taxon>Devosiaceae</taxon>
        <taxon>Devosia</taxon>
    </lineage>
</organism>
<protein>
    <submittedName>
        <fullName evidence="2">Uncharacterized protein</fullName>
    </submittedName>
</protein>
<evidence type="ECO:0000313" key="2">
    <source>
        <dbReference type="EMBL" id="OEO29779.1"/>
    </source>
</evidence>
<dbReference type="Proteomes" id="UP000095463">
    <property type="component" value="Unassembled WGS sequence"/>
</dbReference>